<dbReference type="InterPro" id="IPR019400">
    <property type="entry name" value="Peptidase_C65_otubain"/>
</dbReference>
<sequence>MFQPQPTPYSQFFTTPYGLHVANAGLPDYTFEATPQLGQFGGGRAGGNTAGSTHSEAGVVGANDGAFHANAASSGRAGVDVRVGVGIQVQGPGSSTPVAPGSYSTNSASSAHYHYNTPMSVSAPRHRPNQHRQPQHRNQHQNQQPQQQQPLLHQQHPLRLRPTHIQDQNISPYKMDQSLGLDQSEIAQQEAAARDYDPQFKGPLVGEKMSSQAITEEYARADPTYVTKTLALPQTYSHYRPIQGDGNCGYRAIAFAYFETIVKCGDISLIQSELDRLTLLNKYIEDVGGQEPGMLELMVSDTIDLFTEIIPAMSTGNDAMSILLEKFNDPNTSQCLVYHLRLLACAQLKGNRDEYEPYLGTDVETYLNTTVMPVNREIDHICVALVHACLLRPVNIVLEIAYLDRSEGTKVNVHRFPEEANGQDLSTLGPVIHLLYRPGHYDILYREAQVHVPLVPVAPVELQINRVTSVVHNNPPEFEGQVPALQNADFNMNMSILAMIPGLESSSFGPPSTTPSPMTNPYTPSPASSWVPQQVMPTPPASHPSPPQPRPTEHPLRFSKYSYNFPSLPEMAGGNSNTLNEPSFTTNTFKNSHFNTAHYNNQNFQPEMYQPDAEEEVSSGGNSKNGVRKRSTDNSSGIKKEK</sequence>
<feature type="region of interest" description="Disordered" evidence="7">
    <location>
        <begin position="90"/>
        <end position="151"/>
    </location>
</feature>
<dbReference type="Gene3D" id="3.30.200.60">
    <property type="entry name" value="Peptidase C65 Otubain, subdomain 1"/>
    <property type="match status" value="1"/>
</dbReference>
<dbReference type="EMBL" id="RYZI01000269">
    <property type="protein sequence ID" value="RWA07294.1"/>
    <property type="molecule type" value="Genomic_DNA"/>
</dbReference>
<keyword evidence="3" id="KW-0645">Protease</keyword>
<evidence type="ECO:0000256" key="1">
    <source>
        <dbReference type="ARBA" id="ARBA00000707"/>
    </source>
</evidence>
<evidence type="ECO:0000256" key="3">
    <source>
        <dbReference type="ARBA" id="ARBA00022670"/>
    </source>
</evidence>
<dbReference type="InterPro" id="IPR042468">
    <property type="entry name" value="Peptidase_C65_otubain_sub1"/>
</dbReference>
<feature type="compositionally biased region" description="Polar residues" evidence="7">
    <location>
        <begin position="633"/>
        <end position="642"/>
    </location>
</feature>
<keyword evidence="5" id="KW-0378">Hydrolase</keyword>
<dbReference type="CDD" id="cd22749">
    <property type="entry name" value="Otubain_C65"/>
    <property type="match status" value="1"/>
</dbReference>
<keyword evidence="10" id="KW-1185">Reference proteome</keyword>
<dbReference type="Gene3D" id="1.20.1300.20">
    <property type="entry name" value="Peptidase C65 Otubain, subdomain 2"/>
    <property type="match status" value="1"/>
</dbReference>
<evidence type="ECO:0000256" key="5">
    <source>
        <dbReference type="ARBA" id="ARBA00022801"/>
    </source>
</evidence>
<reference evidence="9 10" key="1">
    <citation type="submission" date="2018-12" db="EMBL/GenBank/DDBJ databases">
        <title>Draft genome sequence of Xylaria grammica IHI A82.</title>
        <authorList>
            <person name="Buettner E."/>
            <person name="Kellner H."/>
        </authorList>
    </citation>
    <scope>NUCLEOTIDE SEQUENCE [LARGE SCALE GENOMIC DNA]</scope>
    <source>
        <strain evidence="9 10">IHI A82</strain>
    </source>
</reference>
<feature type="compositionally biased region" description="Polar residues" evidence="7">
    <location>
        <begin position="527"/>
        <end position="536"/>
    </location>
</feature>
<evidence type="ECO:0000313" key="10">
    <source>
        <dbReference type="Proteomes" id="UP000286045"/>
    </source>
</evidence>
<feature type="compositionally biased region" description="Basic residues" evidence="7">
    <location>
        <begin position="124"/>
        <end position="139"/>
    </location>
</feature>
<feature type="compositionally biased region" description="Pro residues" evidence="7">
    <location>
        <begin position="537"/>
        <end position="550"/>
    </location>
</feature>
<dbReference type="STRING" id="363999.A0A439CYJ5"/>
<protein>
    <recommendedName>
        <fullName evidence="2">ubiquitinyl hydrolase 1</fullName>
        <ecNumber evidence="2">3.4.19.12</ecNumber>
    </recommendedName>
</protein>
<feature type="domain" description="OTU" evidence="8">
    <location>
        <begin position="237"/>
        <end position="447"/>
    </location>
</feature>
<evidence type="ECO:0000313" key="9">
    <source>
        <dbReference type="EMBL" id="RWA07294.1"/>
    </source>
</evidence>
<dbReference type="InterPro" id="IPR042467">
    <property type="entry name" value="Peptidase_C65_otubain_sub2"/>
</dbReference>
<dbReference type="GO" id="GO:0071108">
    <property type="term" value="P:protein K48-linked deubiquitination"/>
    <property type="evidence" value="ECO:0007669"/>
    <property type="project" value="TreeGrafter"/>
</dbReference>
<feature type="compositionally biased region" description="Polar residues" evidence="7">
    <location>
        <begin position="91"/>
        <end position="110"/>
    </location>
</feature>
<feature type="compositionally biased region" description="Low complexity" evidence="7">
    <location>
        <begin position="507"/>
        <end position="526"/>
    </location>
</feature>
<gene>
    <name evidence="9" type="ORF">EKO27_g7819</name>
</gene>
<dbReference type="GO" id="GO:0004843">
    <property type="term" value="F:cysteine-type deubiquitinase activity"/>
    <property type="evidence" value="ECO:0007669"/>
    <property type="project" value="UniProtKB-EC"/>
</dbReference>
<organism evidence="9 10">
    <name type="scientific">Xylaria grammica</name>
    <dbReference type="NCBI Taxonomy" id="363999"/>
    <lineage>
        <taxon>Eukaryota</taxon>
        <taxon>Fungi</taxon>
        <taxon>Dikarya</taxon>
        <taxon>Ascomycota</taxon>
        <taxon>Pezizomycotina</taxon>
        <taxon>Sordariomycetes</taxon>
        <taxon>Xylariomycetidae</taxon>
        <taxon>Xylariales</taxon>
        <taxon>Xylariaceae</taxon>
        <taxon>Xylaria</taxon>
    </lineage>
</organism>
<dbReference type="InterPro" id="IPR038765">
    <property type="entry name" value="Papain-like_cys_pep_sf"/>
</dbReference>
<dbReference type="PROSITE" id="PS50802">
    <property type="entry name" value="OTU"/>
    <property type="match status" value="1"/>
</dbReference>
<dbReference type="GO" id="GO:0043130">
    <property type="term" value="F:ubiquitin binding"/>
    <property type="evidence" value="ECO:0007669"/>
    <property type="project" value="TreeGrafter"/>
</dbReference>
<dbReference type="Pfam" id="PF10275">
    <property type="entry name" value="Peptidase_C65"/>
    <property type="match status" value="1"/>
</dbReference>
<feature type="region of interest" description="Disordered" evidence="7">
    <location>
        <begin position="507"/>
        <end position="558"/>
    </location>
</feature>
<comment type="caution">
    <text evidence="9">The sequence shown here is derived from an EMBL/GenBank/DDBJ whole genome shotgun (WGS) entry which is preliminary data.</text>
</comment>
<dbReference type="Proteomes" id="UP000286045">
    <property type="component" value="Unassembled WGS sequence"/>
</dbReference>
<dbReference type="SUPFAM" id="SSF54001">
    <property type="entry name" value="Cysteine proteinases"/>
    <property type="match status" value="1"/>
</dbReference>
<keyword evidence="4" id="KW-0833">Ubl conjugation pathway</keyword>
<accession>A0A439CYJ5</accession>
<evidence type="ECO:0000256" key="7">
    <source>
        <dbReference type="SAM" id="MobiDB-lite"/>
    </source>
</evidence>
<dbReference type="AlphaFoldDB" id="A0A439CYJ5"/>
<feature type="compositionally biased region" description="Low complexity" evidence="7">
    <location>
        <begin position="140"/>
        <end position="151"/>
    </location>
</feature>
<dbReference type="PANTHER" id="PTHR12931:SF15">
    <property type="entry name" value="UBIQUITIN THIOESTERASE OTUBAIN-LIKE"/>
    <property type="match status" value="1"/>
</dbReference>
<evidence type="ECO:0000256" key="2">
    <source>
        <dbReference type="ARBA" id="ARBA00012759"/>
    </source>
</evidence>
<evidence type="ECO:0000256" key="6">
    <source>
        <dbReference type="ARBA" id="ARBA00022807"/>
    </source>
</evidence>
<comment type="catalytic activity">
    <reaction evidence="1">
        <text>Thiol-dependent hydrolysis of ester, thioester, amide, peptide and isopeptide bonds formed by the C-terminal Gly of ubiquitin (a 76-residue protein attached to proteins as an intracellular targeting signal).</text>
        <dbReference type="EC" id="3.4.19.12"/>
    </reaction>
</comment>
<dbReference type="GO" id="GO:0006508">
    <property type="term" value="P:proteolysis"/>
    <property type="evidence" value="ECO:0007669"/>
    <property type="project" value="UniProtKB-KW"/>
</dbReference>
<dbReference type="InterPro" id="IPR003323">
    <property type="entry name" value="OTU_dom"/>
</dbReference>
<evidence type="ECO:0000259" key="8">
    <source>
        <dbReference type="PROSITE" id="PS50802"/>
    </source>
</evidence>
<feature type="region of interest" description="Disordered" evidence="7">
    <location>
        <begin position="595"/>
        <end position="642"/>
    </location>
</feature>
<keyword evidence="6" id="KW-0788">Thiol protease</keyword>
<evidence type="ECO:0000256" key="4">
    <source>
        <dbReference type="ARBA" id="ARBA00022786"/>
    </source>
</evidence>
<proteinExistence type="predicted"/>
<name>A0A439CYJ5_9PEZI</name>
<dbReference type="PANTHER" id="PTHR12931">
    <property type="entry name" value="UBIQUITIN THIOLESTERASE PROTEIN OTUB"/>
    <property type="match status" value="1"/>
</dbReference>
<dbReference type="EC" id="3.4.19.12" evidence="2"/>
<feature type="compositionally biased region" description="Polar residues" evidence="7">
    <location>
        <begin position="595"/>
        <end position="605"/>
    </location>
</feature>
<dbReference type="GO" id="GO:0005634">
    <property type="term" value="C:nucleus"/>
    <property type="evidence" value="ECO:0007669"/>
    <property type="project" value="TreeGrafter"/>
</dbReference>